<reference evidence="3" key="1">
    <citation type="submission" date="2021-02" db="EMBL/GenBank/DDBJ databases">
        <authorList>
            <person name="Nowell W R."/>
        </authorList>
    </citation>
    <scope>NUCLEOTIDE SEQUENCE</scope>
    <source>
        <strain evidence="3">Ploen Becks lab</strain>
    </source>
</reference>
<dbReference type="OrthoDB" id="10048995at2759"/>
<dbReference type="SUPFAM" id="SSF47459">
    <property type="entry name" value="HLH, helix-loop-helix DNA-binding domain"/>
    <property type="match status" value="1"/>
</dbReference>
<dbReference type="Proteomes" id="UP000663879">
    <property type="component" value="Unassembled WGS sequence"/>
</dbReference>
<dbReference type="GO" id="GO:0000981">
    <property type="term" value="F:DNA-binding transcription factor activity, RNA polymerase II-specific"/>
    <property type="evidence" value="ECO:0007669"/>
    <property type="project" value="TreeGrafter"/>
</dbReference>
<protein>
    <recommendedName>
        <fullName evidence="2">BHLH domain-containing protein</fullName>
    </recommendedName>
</protein>
<evidence type="ECO:0000259" key="2">
    <source>
        <dbReference type="PROSITE" id="PS50888"/>
    </source>
</evidence>
<feature type="compositionally biased region" description="Acidic residues" evidence="1">
    <location>
        <begin position="281"/>
        <end position="296"/>
    </location>
</feature>
<dbReference type="CDD" id="cd11417">
    <property type="entry name" value="bHLH_TS_PTF1A"/>
    <property type="match status" value="1"/>
</dbReference>
<evidence type="ECO:0000313" key="4">
    <source>
        <dbReference type="Proteomes" id="UP000663879"/>
    </source>
</evidence>
<feature type="region of interest" description="Disordered" evidence="1">
    <location>
        <begin position="272"/>
        <end position="296"/>
    </location>
</feature>
<dbReference type="InterPro" id="IPR050283">
    <property type="entry name" value="E-box_TF_Regulators"/>
</dbReference>
<comment type="caution">
    <text evidence="3">The sequence shown here is derived from an EMBL/GenBank/DDBJ whole genome shotgun (WGS) entry which is preliminary data.</text>
</comment>
<organism evidence="3 4">
    <name type="scientific">Brachionus calyciflorus</name>
    <dbReference type="NCBI Taxonomy" id="104777"/>
    <lineage>
        <taxon>Eukaryota</taxon>
        <taxon>Metazoa</taxon>
        <taxon>Spiralia</taxon>
        <taxon>Gnathifera</taxon>
        <taxon>Rotifera</taxon>
        <taxon>Eurotatoria</taxon>
        <taxon>Monogononta</taxon>
        <taxon>Pseudotrocha</taxon>
        <taxon>Ploima</taxon>
        <taxon>Brachionidae</taxon>
        <taxon>Brachionus</taxon>
    </lineage>
</organism>
<dbReference type="SMART" id="SM00353">
    <property type="entry name" value="HLH"/>
    <property type="match status" value="1"/>
</dbReference>
<dbReference type="EMBL" id="CAJNOC010002762">
    <property type="protein sequence ID" value="CAF0950242.1"/>
    <property type="molecule type" value="Genomic_DNA"/>
</dbReference>
<dbReference type="PROSITE" id="PS50888">
    <property type="entry name" value="BHLH"/>
    <property type="match status" value="1"/>
</dbReference>
<evidence type="ECO:0000313" key="3">
    <source>
        <dbReference type="EMBL" id="CAF0950242.1"/>
    </source>
</evidence>
<dbReference type="InterPro" id="IPR036638">
    <property type="entry name" value="HLH_DNA-bd_sf"/>
</dbReference>
<evidence type="ECO:0000256" key="1">
    <source>
        <dbReference type="SAM" id="MobiDB-lite"/>
    </source>
</evidence>
<feature type="domain" description="BHLH" evidence="2">
    <location>
        <begin position="128"/>
        <end position="180"/>
    </location>
</feature>
<dbReference type="AlphaFoldDB" id="A0A814D9T8"/>
<proteinExistence type="predicted"/>
<dbReference type="Pfam" id="PF00010">
    <property type="entry name" value="HLH"/>
    <property type="match status" value="1"/>
</dbReference>
<name>A0A814D9T8_9BILA</name>
<dbReference type="Gene3D" id="4.10.280.10">
    <property type="entry name" value="Helix-loop-helix DNA-binding domain"/>
    <property type="match status" value="1"/>
</dbReference>
<keyword evidence="4" id="KW-1185">Reference proteome</keyword>
<sequence length="522" mass="60822">MQLDFDAKMNQNLESPVLPLERTKRKYTRHKKANDEIENKKFKNSGINNASVVIPSDNLSPPPSCSSGSSSLSSLSIAHPYSSNEFFMHDTFNQQQYKHSNDSFLHSENSSESFSISKPRRCYGQLSQQRQAANMRERRRMQSINDAFEGLRLQLPTLPYEKKISKVDTLKMAIGYINFLTDLLNKDTRYNSQSSASKEVKKFIYLFKQFDYTQEIVGHSLSWRNTRELQLGPNKTFKSKLWSIPVATDLPTELEEEINVEQKTEKIKKISKEIFEHSDHESDDDKSDDDDEMDDGVVDYDDIDEEEFVFENLVDRNKYKKSDYGGKEKPIVTNILQNINMNSDGVYQSGNSAFESYPNKTISTNYYPPNETYQQNISQNEFYVYNQQEAENYLNKFSSSLNCFNYTDTNNNGNLILNNFENNRNVYNLGDFNSMEKPMDNSNQIEPSIYSNLENYNYQNFNGYHQQTNNQMKYYQPHVAGVGNINEYFYTNSLSLNNEQFNLSSYPPNDRMDNHLHNTNFY</sequence>
<dbReference type="PANTHER" id="PTHR23349">
    <property type="entry name" value="BASIC HELIX-LOOP-HELIX TRANSCRIPTION FACTOR, TWIST"/>
    <property type="match status" value="1"/>
</dbReference>
<gene>
    <name evidence="3" type="ORF">OXX778_LOCUS13901</name>
</gene>
<dbReference type="InterPro" id="IPR011598">
    <property type="entry name" value="bHLH_dom"/>
</dbReference>
<dbReference type="GO" id="GO:0032502">
    <property type="term" value="P:developmental process"/>
    <property type="evidence" value="ECO:0007669"/>
    <property type="project" value="TreeGrafter"/>
</dbReference>
<dbReference type="GO" id="GO:0046983">
    <property type="term" value="F:protein dimerization activity"/>
    <property type="evidence" value="ECO:0007669"/>
    <property type="project" value="InterPro"/>
</dbReference>
<accession>A0A814D9T8</accession>
<dbReference type="GO" id="GO:0000977">
    <property type="term" value="F:RNA polymerase II transcription regulatory region sequence-specific DNA binding"/>
    <property type="evidence" value="ECO:0007669"/>
    <property type="project" value="TreeGrafter"/>
</dbReference>
<dbReference type="PANTHER" id="PTHR23349:SF112">
    <property type="entry name" value="48 RELATED 1, ISOFORM B"/>
    <property type="match status" value="1"/>
</dbReference>